<accession>A0AC61NLJ4</accession>
<evidence type="ECO:0000313" key="2">
    <source>
        <dbReference type="Proteomes" id="UP000826212"/>
    </source>
</evidence>
<dbReference type="Proteomes" id="UP000826212">
    <property type="component" value="Chromosome"/>
</dbReference>
<sequence length="296" mass="33819">MESTVYIDKTVSNEVFYKYERSIQVSLDGFSFSITDSSGKTPRVLAFGFESLVATPRHLISVALSTWLKTLPFLQEDFRRTSIVFDLGNVVSIPVGLFSSEDVYAYCKLHFPSFNAEEDRCIWNQSHGLTWGVLFTVPCTILEEIQATFKEVHFLHLHTLMHQIGCSMPQTRDCVAWISVKRAFMSLFLKNGNGDLLLANHYCLDGEMDMSYYLLCASEQCDVSFENLRVVLMGDVSFDNESVRLLQAECKYIDFFNGEVLCDLDTEDLSRNVSMYMPFLNVYKCELLVDNLEESS</sequence>
<name>A0AC61NLJ4_9BACT</name>
<gene>
    <name evidence="1" type="ORF">K4L44_03200</name>
</gene>
<keyword evidence="2" id="KW-1185">Reference proteome</keyword>
<dbReference type="EMBL" id="CP081303">
    <property type="protein sequence ID" value="QZE14881.1"/>
    <property type="molecule type" value="Genomic_DNA"/>
</dbReference>
<organism evidence="1 2">
    <name type="scientific">Halosquirtibacter laminarini</name>
    <dbReference type="NCBI Taxonomy" id="3374600"/>
    <lineage>
        <taxon>Bacteria</taxon>
        <taxon>Pseudomonadati</taxon>
        <taxon>Bacteroidota</taxon>
        <taxon>Bacteroidia</taxon>
        <taxon>Marinilabiliales</taxon>
        <taxon>Prolixibacteraceae</taxon>
        <taxon>Halosquirtibacter</taxon>
    </lineage>
</organism>
<reference evidence="1" key="1">
    <citation type="submission" date="2021-08" db="EMBL/GenBank/DDBJ databases">
        <title>Novel anaerobic bacterium isolated from sea squirt in East Sea, Republic of Korea.</title>
        <authorList>
            <person name="Nguyen T.H."/>
            <person name="Li Z."/>
            <person name="Lee Y.-J."/>
            <person name="Ko J."/>
            <person name="Kim S.-G."/>
        </authorList>
    </citation>
    <scope>NUCLEOTIDE SEQUENCE</scope>
    <source>
        <strain evidence="1">KCTC 25031</strain>
    </source>
</reference>
<evidence type="ECO:0000313" key="1">
    <source>
        <dbReference type="EMBL" id="QZE14881.1"/>
    </source>
</evidence>
<protein>
    <submittedName>
        <fullName evidence="1">DUF3822 family protein</fullName>
    </submittedName>
</protein>
<proteinExistence type="predicted"/>